<proteinExistence type="predicted"/>
<organism evidence="1 2">
    <name type="scientific">Dreissena polymorpha</name>
    <name type="common">Zebra mussel</name>
    <name type="synonym">Mytilus polymorpha</name>
    <dbReference type="NCBI Taxonomy" id="45954"/>
    <lineage>
        <taxon>Eukaryota</taxon>
        <taxon>Metazoa</taxon>
        <taxon>Spiralia</taxon>
        <taxon>Lophotrochozoa</taxon>
        <taxon>Mollusca</taxon>
        <taxon>Bivalvia</taxon>
        <taxon>Autobranchia</taxon>
        <taxon>Heteroconchia</taxon>
        <taxon>Euheterodonta</taxon>
        <taxon>Imparidentia</taxon>
        <taxon>Neoheterodontei</taxon>
        <taxon>Myida</taxon>
        <taxon>Dreissenoidea</taxon>
        <taxon>Dreissenidae</taxon>
        <taxon>Dreissena</taxon>
    </lineage>
</organism>
<reference evidence="1" key="1">
    <citation type="journal article" date="2019" name="bioRxiv">
        <title>The Genome of the Zebra Mussel, Dreissena polymorpha: A Resource for Invasive Species Research.</title>
        <authorList>
            <person name="McCartney M.A."/>
            <person name="Auch B."/>
            <person name="Kono T."/>
            <person name="Mallez S."/>
            <person name="Zhang Y."/>
            <person name="Obille A."/>
            <person name="Becker A."/>
            <person name="Abrahante J.E."/>
            <person name="Garbe J."/>
            <person name="Badalamenti J.P."/>
            <person name="Herman A."/>
            <person name="Mangelson H."/>
            <person name="Liachko I."/>
            <person name="Sullivan S."/>
            <person name="Sone E.D."/>
            <person name="Koren S."/>
            <person name="Silverstein K.A.T."/>
            <person name="Beckman K.B."/>
            <person name="Gohl D.M."/>
        </authorList>
    </citation>
    <scope>NUCLEOTIDE SEQUENCE</scope>
    <source>
        <strain evidence="1">Duluth1</strain>
        <tissue evidence="1">Whole animal</tissue>
    </source>
</reference>
<dbReference type="AlphaFoldDB" id="A0A9D4BZA3"/>
<evidence type="ECO:0000313" key="2">
    <source>
        <dbReference type="Proteomes" id="UP000828390"/>
    </source>
</evidence>
<reference evidence="1" key="2">
    <citation type="submission" date="2020-11" db="EMBL/GenBank/DDBJ databases">
        <authorList>
            <person name="McCartney M.A."/>
            <person name="Auch B."/>
            <person name="Kono T."/>
            <person name="Mallez S."/>
            <person name="Becker A."/>
            <person name="Gohl D.M."/>
            <person name="Silverstein K.A.T."/>
            <person name="Koren S."/>
            <person name="Bechman K.B."/>
            <person name="Herman A."/>
            <person name="Abrahante J.E."/>
            <person name="Garbe J."/>
        </authorList>
    </citation>
    <scope>NUCLEOTIDE SEQUENCE</scope>
    <source>
        <strain evidence="1">Duluth1</strain>
        <tissue evidence="1">Whole animal</tissue>
    </source>
</reference>
<protein>
    <submittedName>
        <fullName evidence="1">Uncharacterized protein</fullName>
    </submittedName>
</protein>
<sequence>MVPMKNPEYSVWSALQKGARSEGAYSSSDDRPHWVQWADARPKTCSRRDVEPARTVQVKNPEQPVGILKRNFPAVKGGEELVISMPVLKRVKTSDLLAHAKEKAEERREGEKKFRDRKKHAGCRLVWKRRST</sequence>
<comment type="caution">
    <text evidence="1">The sequence shown here is derived from an EMBL/GenBank/DDBJ whole genome shotgun (WGS) entry which is preliminary data.</text>
</comment>
<accession>A0A9D4BZA3</accession>
<dbReference type="EMBL" id="JAIWYP010000014">
    <property type="protein sequence ID" value="KAH3713701.1"/>
    <property type="molecule type" value="Genomic_DNA"/>
</dbReference>
<dbReference type="Proteomes" id="UP000828390">
    <property type="component" value="Unassembled WGS sequence"/>
</dbReference>
<gene>
    <name evidence="1" type="ORF">DPMN_073498</name>
</gene>
<name>A0A9D4BZA3_DREPO</name>
<evidence type="ECO:0000313" key="1">
    <source>
        <dbReference type="EMBL" id="KAH3713701.1"/>
    </source>
</evidence>
<keyword evidence="2" id="KW-1185">Reference proteome</keyword>